<accession>A0A6L2J688</accession>
<sequence>MTLEVYNWSSSAHKEVHKIISHEIAPIINQVNARVQNFEIQFLQEAAKFVRDFKSLAKEADESLDKQKSLELEIERLLKESVSHDIISIVQNGFVDVPSDLQTELDRKKEKLKLCIIKMEKEYVVLWNNWYTKCEECKYDKISYDKAYNDMQQKVKRLQAQLRDLKGKSSDTPSALNTQEFNVMKHRNVIALGMFKINPSQTSRVDLEPNKQSSASIRTNSITNFQRHVTFKENVSSDTANASSTGNDHIAAILGYGDLKWRNITITRVYFVEGLGHNLFSVGQFCNADLEVTFKRNTYFIKDLDGVDLLKGNRSTNLYTINLYDMASASPMCLMARASPTKSWLWHQRLSHLNFDTINDLAKNDLVSGLPKFKYAKEYLCPSYEQGKSKRASHPPKLVSNSKQRLHLLHMNLCGPMRVTSINGKRKPDISYLYVFGALCYPKNDREDIGKLGAKGDIGFFIGYSANSVAYRVYNRRSKKIMETMNVTFDELSAMAFEQNSSRPGLQSMTSRQISSKLDLTYASSTITPQRPSECDLDILFEPFHNEYLGGRPSEAPRTTLAAPVSQNLQASTTSMNLTPSPTASAANNVLNVVFEEDLFVNPFATPSTESPDGIKPLTLKWLFKNKHDEENTVIHNKTRLAVRGYRQEEGIDFEESFAPEDVYVCQPEGFIDADHPSHVYKLKKALYGLKQAPRAWYDELSTFLLQNGFSKGTMDPMLFTRRFDDDILVSTSSGAQFLGEKLMSWSSKKQDCTSLSTAKSEYVSLSACCAQVLWMRTQLMDYGYHFNKIIIYCDSKSAIAISCNPVQHSRTKHIAVRYHFIKEHVEKGTIELYFVKTDYQLADIFTKALPVDIFNYLICRLGMSSTDAIDNNNLHFNESVTNNGLSKSRCTLSKKPQYSRFTQQELPAWKPILSPGWVIASFLGIALLFIPIGLFSLIASERVTEIVFRYDQDCVPAMYRDNETSYIQNSHISKTCIKNITVPKTMKAPVFVYYQLDNFYQNHRRYVKSRSDKQLRSRDNMYSTKTCEPQAKLTNGSTVVPCGLIAWSLFNDTYSVSMNNKVIDISKKGIAWKSDTKDKFGSNVFPINFQANDIIGGGKLNESIPLSEQEDLIVWMRTAALPTFRKLYGKISSDIEAHTLITIVLENNYNTYSFKGQKKFVLSTTTWIGGKNDFLGIAYLTVGGISLFMALNFVLLYVFKPRPLGDPSYLSWNRNSSKQ</sequence>
<dbReference type="AlphaFoldDB" id="A0A6L2J688"/>
<evidence type="ECO:0000256" key="2">
    <source>
        <dbReference type="ARBA" id="ARBA00009457"/>
    </source>
</evidence>
<dbReference type="InterPro" id="IPR057670">
    <property type="entry name" value="SH3_retrovirus"/>
</dbReference>
<evidence type="ECO:0000256" key="3">
    <source>
        <dbReference type="ARBA" id="ARBA00022692"/>
    </source>
</evidence>
<feature type="domain" description="Reverse transcriptase Ty1/copia-type" evidence="8">
    <location>
        <begin position="661"/>
        <end position="729"/>
    </location>
</feature>
<gene>
    <name evidence="11" type="ORF">Tci_004457</name>
</gene>
<dbReference type="CDD" id="cd09272">
    <property type="entry name" value="RNase_HI_RT_Ty1"/>
    <property type="match status" value="1"/>
</dbReference>
<feature type="transmembrane region" description="Helical" evidence="7">
    <location>
        <begin position="918"/>
        <end position="940"/>
    </location>
</feature>
<evidence type="ECO:0000259" key="8">
    <source>
        <dbReference type="Pfam" id="PF07727"/>
    </source>
</evidence>
<feature type="domain" description="GAG-pre-integrase" evidence="9">
    <location>
        <begin position="317"/>
        <end position="389"/>
    </location>
</feature>
<keyword evidence="4 7" id="KW-1133">Transmembrane helix</keyword>
<dbReference type="GO" id="GO:0005886">
    <property type="term" value="C:plasma membrane"/>
    <property type="evidence" value="ECO:0007669"/>
    <property type="project" value="TreeGrafter"/>
</dbReference>
<feature type="transmembrane region" description="Helical" evidence="7">
    <location>
        <begin position="1178"/>
        <end position="1200"/>
    </location>
</feature>
<organism evidence="11">
    <name type="scientific">Tanacetum cinerariifolium</name>
    <name type="common">Dalmatian daisy</name>
    <name type="synonym">Chrysanthemum cinerariifolium</name>
    <dbReference type="NCBI Taxonomy" id="118510"/>
    <lineage>
        <taxon>Eukaryota</taxon>
        <taxon>Viridiplantae</taxon>
        <taxon>Streptophyta</taxon>
        <taxon>Embryophyta</taxon>
        <taxon>Tracheophyta</taxon>
        <taxon>Spermatophyta</taxon>
        <taxon>Magnoliopsida</taxon>
        <taxon>eudicotyledons</taxon>
        <taxon>Gunneridae</taxon>
        <taxon>Pentapetalae</taxon>
        <taxon>asterids</taxon>
        <taxon>campanulids</taxon>
        <taxon>Asterales</taxon>
        <taxon>Asteraceae</taxon>
        <taxon>Asteroideae</taxon>
        <taxon>Anthemideae</taxon>
        <taxon>Anthemidinae</taxon>
        <taxon>Tanacetum</taxon>
    </lineage>
</organism>
<keyword evidence="5 7" id="KW-0472">Membrane</keyword>
<evidence type="ECO:0000256" key="4">
    <source>
        <dbReference type="ARBA" id="ARBA00022989"/>
    </source>
</evidence>
<feature type="coiled-coil region" evidence="6">
    <location>
        <begin position="141"/>
        <end position="168"/>
    </location>
</feature>
<dbReference type="InterPro" id="IPR013103">
    <property type="entry name" value="RVT_2"/>
</dbReference>
<keyword evidence="6" id="KW-0175">Coiled coil</keyword>
<dbReference type="GO" id="GO:0005783">
    <property type="term" value="C:endoplasmic reticulum"/>
    <property type="evidence" value="ECO:0007669"/>
    <property type="project" value="TreeGrafter"/>
</dbReference>
<comment type="subcellular location">
    <subcellularLocation>
        <location evidence="1">Membrane</location>
    </subcellularLocation>
</comment>
<evidence type="ECO:0000313" key="11">
    <source>
        <dbReference type="EMBL" id="GEU32479.1"/>
    </source>
</evidence>
<evidence type="ECO:0000256" key="5">
    <source>
        <dbReference type="ARBA" id="ARBA00023136"/>
    </source>
</evidence>
<dbReference type="InterPro" id="IPR043502">
    <property type="entry name" value="DNA/RNA_pol_sf"/>
</dbReference>
<proteinExistence type="inferred from homology"/>
<dbReference type="SUPFAM" id="SSF56672">
    <property type="entry name" value="DNA/RNA polymerases"/>
    <property type="match status" value="1"/>
</dbReference>
<dbReference type="PANTHER" id="PTHR10926:SF72">
    <property type="entry name" value="ALA-INTERACTING SUBUNIT"/>
    <property type="match status" value="1"/>
</dbReference>
<comment type="similarity">
    <text evidence="2">Belongs to the CDC50/LEM3 family.</text>
</comment>
<dbReference type="Pfam" id="PF03381">
    <property type="entry name" value="CDC50"/>
    <property type="match status" value="1"/>
</dbReference>
<evidence type="ECO:0000256" key="6">
    <source>
        <dbReference type="SAM" id="Coils"/>
    </source>
</evidence>
<evidence type="ECO:0000259" key="9">
    <source>
        <dbReference type="Pfam" id="PF13976"/>
    </source>
</evidence>
<dbReference type="InterPro" id="IPR005045">
    <property type="entry name" value="CDC50/LEM3_fam"/>
</dbReference>
<evidence type="ECO:0000259" key="10">
    <source>
        <dbReference type="Pfam" id="PF25597"/>
    </source>
</evidence>
<evidence type="ECO:0000256" key="1">
    <source>
        <dbReference type="ARBA" id="ARBA00004370"/>
    </source>
</evidence>
<comment type="caution">
    <text evidence="11">The sequence shown here is derived from an EMBL/GenBank/DDBJ whole genome shotgun (WGS) entry which is preliminary data.</text>
</comment>
<dbReference type="GO" id="GO:0005794">
    <property type="term" value="C:Golgi apparatus"/>
    <property type="evidence" value="ECO:0007669"/>
    <property type="project" value="TreeGrafter"/>
</dbReference>
<dbReference type="InterPro" id="IPR025724">
    <property type="entry name" value="GAG-pre-integrase_dom"/>
</dbReference>
<dbReference type="Pfam" id="PF07727">
    <property type="entry name" value="RVT_2"/>
    <property type="match status" value="1"/>
</dbReference>
<dbReference type="PANTHER" id="PTHR10926">
    <property type="entry name" value="CELL CYCLE CONTROL PROTEIN 50"/>
    <property type="match status" value="1"/>
</dbReference>
<protein>
    <submittedName>
        <fullName evidence="11">ALA-interacting subunit 5-like</fullName>
    </submittedName>
</protein>
<dbReference type="EMBL" id="BKCJ010000360">
    <property type="protein sequence ID" value="GEU32479.1"/>
    <property type="molecule type" value="Genomic_DNA"/>
</dbReference>
<reference evidence="11" key="1">
    <citation type="journal article" date="2019" name="Sci. Rep.">
        <title>Draft genome of Tanacetum cinerariifolium, the natural source of mosquito coil.</title>
        <authorList>
            <person name="Yamashiro T."/>
            <person name="Shiraishi A."/>
            <person name="Satake H."/>
            <person name="Nakayama K."/>
        </authorList>
    </citation>
    <scope>NUCLEOTIDE SEQUENCE</scope>
</reference>
<name>A0A6L2J688_TANCI</name>
<evidence type="ECO:0000256" key="7">
    <source>
        <dbReference type="SAM" id="Phobius"/>
    </source>
</evidence>
<keyword evidence="3 7" id="KW-0812">Transmembrane</keyword>
<dbReference type="Pfam" id="PF25597">
    <property type="entry name" value="SH3_retrovirus"/>
    <property type="match status" value="1"/>
</dbReference>
<feature type="domain" description="Retroviral polymerase SH3-like" evidence="10">
    <location>
        <begin position="439"/>
        <end position="500"/>
    </location>
</feature>
<dbReference type="Pfam" id="PF13976">
    <property type="entry name" value="gag_pre-integrs"/>
    <property type="match status" value="1"/>
</dbReference>